<gene>
    <name evidence="5" type="ORF">DKX38_003994</name>
</gene>
<feature type="region of interest" description="Disordered" evidence="4">
    <location>
        <begin position="149"/>
        <end position="180"/>
    </location>
</feature>
<dbReference type="GO" id="GO:0051315">
    <property type="term" value="P:attachment of mitotic spindle microtubules to kinetochore"/>
    <property type="evidence" value="ECO:0007669"/>
    <property type="project" value="TreeGrafter"/>
</dbReference>
<evidence type="ECO:0000313" key="6">
    <source>
        <dbReference type="Proteomes" id="UP000326939"/>
    </source>
</evidence>
<comment type="subcellular location">
    <subcellularLocation>
        <location evidence="1">Nucleus</location>
    </subcellularLocation>
</comment>
<comment type="caution">
    <text evidence="5">The sequence shown here is derived from an EMBL/GenBank/DDBJ whole genome shotgun (WGS) entry which is preliminary data.</text>
</comment>
<dbReference type="GO" id="GO:0000776">
    <property type="term" value="C:kinetochore"/>
    <property type="evidence" value="ECO:0007669"/>
    <property type="project" value="InterPro"/>
</dbReference>
<evidence type="ECO:0000256" key="3">
    <source>
        <dbReference type="ARBA" id="ARBA00023242"/>
    </source>
</evidence>
<feature type="compositionally biased region" description="Polar residues" evidence="4">
    <location>
        <begin position="597"/>
        <end position="609"/>
    </location>
</feature>
<feature type="region of interest" description="Disordered" evidence="4">
    <location>
        <begin position="64"/>
        <end position="97"/>
    </location>
</feature>
<evidence type="ECO:0000313" key="5">
    <source>
        <dbReference type="EMBL" id="KAB5563940.1"/>
    </source>
</evidence>
<proteinExistence type="inferred from homology"/>
<dbReference type="GO" id="GO:0051382">
    <property type="term" value="P:kinetochore assembly"/>
    <property type="evidence" value="ECO:0007669"/>
    <property type="project" value="InterPro"/>
</dbReference>
<keyword evidence="6" id="KW-1185">Reference proteome</keyword>
<accession>A0A5N5N8Y7</accession>
<evidence type="ECO:0000256" key="2">
    <source>
        <dbReference type="ARBA" id="ARBA00010291"/>
    </source>
</evidence>
<dbReference type="InterPro" id="IPR028386">
    <property type="entry name" value="CENP-C/Mif2/cnp3"/>
</dbReference>
<feature type="compositionally biased region" description="Basic residues" evidence="4">
    <location>
        <begin position="628"/>
        <end position="650"/>
    </location>
</feature>
<feature type="region of interest" description="Disordered" evidence="4">
    <location>
        <begin position="201"/>
        <end position="231"/>
    </location>
</feature>
<keyword evidence="3" id="KW-0539">Nucleus</keyword>
<name>A0A5N5N8Y7_9ROSI</name>
<dbReference type="GO" id="GO:0005634">
    <property type="term" value="C:nucleus"/>
    <property type="evidence" value="ECO:0007669"/>
    <property type="project" value="UniProtKB-SubCell"/>
</dbReference>
<evidence type="ECO:0008006" key="7">
    <source>
        <dbReference type="Google" id="ProtNLM"/>
    </source>
</evidence>
<dbReference type="GO" id="GO:0051455">
    <property type="term" value="P:spindle attachment to meiosis I kinetochore"/>
    <property type="evidence" value="ECO:0007669"/>
    <property type="project" value="TreeGrafter"/>
</dbReference>
<dbReference type="PANTHER" id="PTHR16684">
    <property type="entry name" value="CENTROMERE PROTEIN C"/>
    <property type="match status" value="1"/>
</dbReference>
<dbReference type="EMBL" id="VDCV01000003">
    <property type="protein sequence ID" value="KAB5563940.1"/>
    <property type="molecule type" value="Genomic_DNA"/>
</dbReference>
<dbReference type="PANTHER" id="PTHR16684:SF11">
    <property type="entry name" value="CENTROMERE PROTEIN C"/>
    <property type="match status" value="1"/>
</dbReference>
<dbReference type="GO" id="GO:0019237">
    <property type="term" value="F:centromeric DNA binding"/>
    <property type="evidence" value="ECO:0007669"/>
    <property type="project" value="InterPro"/>
</dbReference>
<evidence type="ECO:0000256" key="4">
    <source>
        <dbReference type="SAM" id="MobiDB-lite"/>
    </source>
</evidence>
<feature type="region of interest" description="Disordered" evidence="4">
    <location>
        <begin position="498"/>
        <end position="530"/>
    </location>
</feature>
<reference evidence="6" key="1">
    <citation type="journal article" date="2019" name="Gigascience">
        <title>De novo genome assembly of the endangered Acer yangbiense, a plant species with extremely small populations endemic to Yunnan Province, China.</title>
        <authorList>
            <person name="Yang J."/>
            <person name="Wariss H.M."/>
            <person name="Tao L."/>
            <person name="Zhang R."/>
            <person name="Yun Q."/>
            <person name="Hollingsworth P."/>
            <person name="Dao Z."/>
            <person name="Luo G."/>
            <person name="Guo H."/>
            <person name="Ma Y."/>
            <person name="Sun W."/>
        </authorList>
    </citation>
    <scope>NUCLEOTIDE SEQUENCE [LARGE SCALE GENOMIC DNA]</scope>
    <source>
        <strain evidence="6">cv. br00</strain>
    </source>
</reference>
<dbReference type="AlphaFoldDB" id="A0A5N5N8Y7"/>
<evidence type="ECO:0000256" key="1">
    <source>
        <dbReference type="ARBA" id="ARBA00004123"/>
    </source>
</evidence>
<feature type="region of interest" description="Disordered" evidence="4">
    <location>
        <begin position="594"/>
        <end position="658"/>
    </location>
</feature>
<organism evidence="5 6">
    <name type="scientific">Salix brachista</name>
    <dbReference type="NCBI Taxonomy" id="2182728"/>
    <lineage>
        <taxon>Eukaryota</taxon>
        <taxon>Viridiplantae</taxon>
        <taxon>Streptophyta</taxon>
        <taxon>Embryophyta</taxon>
        <taxon>Tracheophyta</taxon>
        <taxon>Spermatophyta</taxon>
        <taxon>Magnoliopsida</taxon>
        <taxon>eudicotyledons</taxon>
        <taxon>Gunneridae</taxon>
        <taxon>Pentapetalae</taxon>
        <taxon>rosids</taxon>
        <taxon>fabids</taxon>
        <taxon>Malpighiales</taxon>
        <taxon>Salicaceae</taxon>
        <taxon>Saliceae</taxon>
        <taxon>Salix</taxon>
    </lineage>
</organism>
<feature type="compositionally biased region" description="Basic and acidic residues" evidence="4">
    <location>
        <begin position="77"/>
        <end position="93"/>
    </location>
</feature>
<protein>
    <recommendedName>
        <fullName evidence="7">Centromere protein C</fullName>
    </recommendedName>
</protein>
<feature type="compositionally biased region" description="Polar residues" evidence="4">
    <location>
        <begin position="153"/>
        <end position="164"/>
    </location>
</feature>
<dbReference type="Proteomes" id="UP000326939">
    <property type="component" value="Chromosome 3"/>
</dbReference>
<comment type="similarity">
    <text evidence="2">Belongs to the CENP-C/MIF2 family.</text>
</comment>
<sequence>MTELEDPLQGYSGLSLFQRTLGSLPKPVHDPDDLLSAHNLLKSLPVKDSDKFMEQARSILDATSEPTNADLQSGVMPEDKSEIVAQKDAESPRARRPGLGRKRARFSLFPNASQPTVILEPTLDIDSLKDPEQFFLAFERLEDAKKEMAKQTGRVSIGSNQSRASMAPRQRRPGMPGRSRTAKYQHLYPTMSSQETFMENILSPANPGSQRETPSPDVASELRESTNLASEESGLAGEWLLVEEQGSMAKAEKRVDKLLDELLSRDYEELDGDGAVTLLRDCLQVKSLDLEKLSLPELLNVQKTSLNALGGNLPKPRNVLSDIHNLPRRTITPMRQQIAGNSSCSFRSPTPPKSPLASLALLRKRILQSNPPADPFSVFDVYQSPETNVSSHENINNSSDPADIENDLSLLKSLIIEDNPTAGNTSLAHVAIGDSGTQIDKNLTSPSSGSNGCPSRSGAGVINENSILLGGDIDIQTKAPNGVGDEVEDMQHKTADKSLNDNLSSLGPGSDVCCSKSSAEVESGSPGVDNGVIGENLSQLGGDMDIQTNRPNELEVMKAVDSTQPDDTTMEFLNNTQDQFEQLSPAVVEDHAMDSCPETQDSGLGQTKYNCPDQDETVEEPPVVSPKKQTKAKSHTAKGRKNGSLSKRHSLAASGTSWETGLRRSTRIRSRPLEYWKGERFLYGRIHGSEYHTFFCSFGLARNLFCHDSVLHLGLATVIGIKYESPGNDKGKHALKVKSYVSDEYKDLVELAALH</sequence>